<proteinExistence type="predicted"/>
<feature type="transmembrane region" description="Helical" evidence="1">
    <location>
        <begin position="88"/>
        <end position="109"/>
    </location>
</feature>
<evidence type="ECO:0000313" key="2">
    <source>
        <dbReference type="EMBL" id="WOK04821.1"/>
    </source>
</evidence>
<keyword evidence="1" id="KW-0472">Membrane</keyword>
<keyword evidence="1" id="KW-1133">Transmembrane helix</keyword>
<evidence type="ECO:0000256" key="1">
    <source>
        <dbReference type="SAM" id="Phobius"/>
    </source>
</evidence>
<keyword evidence="3" id="KW-1185">Reference proteome</keyword>
<feature type="transmembrane region" description="Helical" evidence="1">
    <location>
        <begin position="53"/>
        <end position="76"/>
    </location>
</feature>
<protein>
    <submittedName>
        <fullName evidence="2">YeeE/YedE thiosulfate transporter family protein</fullName>
    </submittedName>
</protein>
<dbReference type="RefSeq" id="WP_317487621.1">
    <property type="nucleotide sequence ID" value="NZ_CP136051.1"/>
</dbReference>
<dbReference type="Proteomes" id="UP001302349">
    <property type="component" value="Chromosome"/>
</dbReference>
<dbReference type="EMBL" id="CP136051">
    <property type="protein sequence ID" value="WOK04821.1"/>
    <property type="molecule type" value="Genomic_DNA"/>
</dbReference>
<keyword evidence="1" id="KW-0812">Transmembrane</keyword>
<name>A0ABZ0IM29_9BACT</name>
<reference evidence="2 3" key="1">
    <citation type="journal article" date="2023" name="Microbiol. Resour. Announc.">
        <title>Complete Genome Sequence of Imperialibacter roseus strain P4T.</title>
        <authorList>
            <person name="Tizabi D.R."/>
            <person name="Bachvaroff T."/>
            <person name="Hill R.T."/>
        </authorList>
    </citation>
    <scope>NUCLEOTIDE SEQUENCE [LARGE SCALE GENOMIC DNA]</scope>
    <source>
        <strain evidence="2 3">P4T</strain>
    </source>
</reference>
<gene>
    <name evidence="2" type="ORF">RT717_17195</name>
</gene>
<evidence type="ECO:0000313" key="3">
    <source>
        <dbReference type="Proteomes" id="UP001302349"/>
    </source>
</evidence>
<accession>A0ABZ0IM29</accession>
<sequence length="195" mass="21119">MNGPFYEFGWIGEEASLAFALITGVAFGFFLERAGLGSAKKLAGQFYFRDMTVFKMMFTAIITAILGVFWLSWAGLLQADMIYLTPTFVWPQLIGGLVFGVGFIVGGYCPGTSCVASSTGSLDGLVNVAGLLFGIFLFGELYPWLEGFYTAGPLGQVTMDDYFGIPEGIMVFLLVGMALAGFWASEKLEKKYSGQ</sequence>
<feature type="transmembrane region" description="Helical" evidence="1">
    <location>
        <begin position="121"/>
        <end position="142"/>
    </location>
</feature>
<feature type="transmembrane region" description="Helical" evidence="1">
    <location>
        <begin position="162"/>
        <end position="184"/>
    </location>
</feature>
<dbReference type="Pfam" id="PF04143">
    <property type="entry name" value="Sulf_transp"/>
    <property type="match status" value="1"/>
</dbReference>
<organism evidence="2 3">
    <name type="scientific">Imperialibacter roseus</name>
    <dbReference type="NCBI Taxonomy" id="1324217"/>
    <lineage>
        <taxon>Bacteria</taxon>
        <taxon>Pseudomonadati</taxon>
        <taxon>Bacteroidota</taxon>
        <taxon>Cytophagia</taxon>
        <taxon>Cytophagales</taxon>
        <taxon>Flammeovirgaceae</taxon>
        <taxon>Imperialibacter</taxon>
    </lineage>
</organism>
<feature type="transmembrane region" description="Helical" evidence="1">
    <location>
        <begin position="15"/>
        <end position="32"/>
    </location>
</feature>
<dbReference type="InterPro" id="IPR007272">
    <property type="entry name" value="Sulf_transp_TsuA/YedE"/>
</dbReference>